<accession>A0ACC0KH85</accession>
<gene>
    <name evidence="1" type="ORF">MSG28_004060</name>
</gene>
<dbReference type="Proteomes" id="UP001064048">
    <property type="component" value="Chromosome 6"/>
</dbReference>
<comment type="caution">
    <text evidence="1">The sequence shown here is derived from an EMBL/GenBank/DDBJ whole genome shotgun (WGS) entry which is preliminary data.</text>
</comment>
<evidence type="ECO:0000313" key="2">
    <source>
        <dbReference type="Proteomes" id="UP001064048"/>
    </source>
</evidence>
<reference evidence="1 2" key="1">
    <citation type="journal article" date="2022" name="Genome Biol. Evol.">
        <title>The Spruce Budworm Genome: Reconstructing the Evolutionary History of Antifreeze Proteins.</title>
        <authorList>
            <person name="Beliveau C."/>
            <person name="Gagne P."/>
            <person name="Picq S."/>
            <person name="Vernygora O."/>
            <person name="Keeling C.I."/>
            <person name="Pinkney K."/>
            <person name="Doucet D."/>
            <person name="Wen F."/>
            <person name="Johnston J.S."/>
            <person name="Maaroufi H."/>
            <person name="Boyle B."/>
            <person name="Laroche J."/>
            <person name="Dewar K."/>
            <person name="Juretic N."/>
            <person name="Blackburn G."/>
            <person name="Nisole A."/>
            <person name="Brunet B."/>
            <person name="Brandao M."/>
            <person name="Lumley L."/>
            <person name="Duan J."/>
            <person name="Quan G."/>
            <person name="Lucarotti C.J."/>
            <person name="Roe A.D."/>
            <person name="Sperling F.A.H."/>
            <person name="Levesque R.C."/>
            <person name="Cusson M."/>
        </authorList>
    </citation>
    <scope>NUCLEOTIDE SEQUENCE [LARGE SCALE GENOMIC DNA]</scope>
    <source>
        <strain evidence="1">Glfc:IPQL:Cfum</strain>
    </source>
</reference>
<organism evidence="1 2">
    <name type="scientific">Choristoneura fumiferana</name>
    <name type="common">Spruce budworm moth</name>
    <name type="synonym">Archips fumiferana</name>
    <dbReference type="NCBI Taxonomy" id="7141"/>
    <lineage>
        <taxon>Eukaryota</taxon>
        <taxon>Metazoa</taxon>
        <taxon>Ecdysozoa</taxon>
        <taxon>Arthropoda</taxon>
        <taxon>Hexapoda</taxon>
        <taxon>Insecta</taxon>
        <taxon>Pterygota</taxon>
        <taxon>Neoptera</taxon>
        <taxon>Endopterygota</taxon>
        <taxon>Lepidoptera</taxon>
        <taxon>Glossata</taxon>
        <taxon>Ditrysia</taxon>
        <taxon>Tortricoidea</taxon>
        <taxon>Tortricidae</taxon>
        <taxon>Tortricinae</taxon>
        <taxon>Choristoneura</taxon>
    </lineage>
</organism>
<evidence type="ECO:0000313" key="1">
    <source>
        <dbReference type="EMBL" id="KAI8435844.1"/>
    </source>
</evidence>
<keyword evidence="2" id="KW-1185">Reference proteome</keyword>
<dbReference type="EMBL" id="CM046106">
    <property type="protein sequence ID" value="KAI8435844.1"/>
    <property type="molecule type" value="Genomic_DNA"/>
</dbReference>
<name>A0ACC0KH85_CHOFU</name>
<protein>
    <submittedName>
        <fullName evidence="1">Uncharacterized protein</fullName>
    </submittedName>
</protein>
<sequence>MHSSRGNSARYPNSTRAKPRAKAIYSEPSVEEECCHVMKSLAASLLRAEQALSKADKLQTFCSIAIGRIRSKRAFLIVPYNNNTTRGLPYLYRMAERSCDYIRVNTGWKVEMGQQGQLLDPLLLRENALRRQVAASSSPYERDYIGDATVMRGTDTKEWGGRVALWGILPLWRASPPPSTVLALRKPVPSDCWPFSGSRGEMIIRLEQPTKVRCISIEHVRPDTAKSAPKDFILYFKNRARSDVTAEWRDSARSDLPSERARQCGEGHSA</sequence>
<proteinExistence type="predicted"/>